<evidence type="ECO:0000313" key="13">
    <source>
        <dbReference type="Proteomes" id="UP000053664"/>
    </source>
</evidence>
<dbReference type="RefSeq" id="XP_007879444.1">
    <property type="nucleotide sequence ID" value="XM_007881253.1"/>
</dbReference>
<keyword evidence="7" id="KW-0539">Nucleus</keyword>
<feature type="region of interest" description="Disordered" evidence="11">
    <location>
        <begin position="282"/>
        <end position="481"/>
    </location>
</feature>
<evidence type="ECO:0000313" key="12">
    <source>
        <dbReference type="EMBL" id="EPQ28934.1"/>
    </source>
</evidence>
<proteinExistence type="inferred from homology"/>
<dbReference type="OrthoDB" id="10251727at2759"/>
<dbReference type="InterPro" id="IPR028364">
    <property type="entry name" value="Ribosomal_uL1/biogenesis"/>
</dbReference>
<dbReference type="Gene3D" id="3.40.50.790">
    <property type="match status" value="1"/>
</dbReference>
<evidence type="ECO:0000256" key="1">
    <source>
        <dbReference type="ARBA" id="ARBA00004604"/>
    </source>
</evidence>
<comment type="function">
    <text evidence="8">Regulates cellular senescence through inhibition of PTEN translation. Acts as a pro-apoptotic regulator in response to DNA damage.</text>
</comment>
<feature type="compositionally biased region" description="Low complexity" evidence="11">
    <location>
        <begin position="361"/>
        <end position="373"/>
    </location>
</feature>
<evidence type="ECO:0000256" key="7">
    <source>
        <dbReference type="ARBA" id="ARBA00023242"/>
    </source>
</evidence>
<dbReference type="eggNOG" id="KOG1685">
    <property type="taxonomic scope" value="Eukaryota"/>
</dbReference>
<feature type="compositionally biased region" description="Basic residues" evidence="11">
    <location>
        <begin position="414"/>
        <end position="424"/>
    </location>
</feature>
<feature type="compositionally biased region" description="Basic and acidic residues" evidence="11">
    <location>
        <begin position="302"/>
        <end position="312"/>
    </location>
</feature>
<keyword evidence="4" id="KW-0832">Ubl conjugation</keyword>
<evidence type="ECO:0000256" key="9">
    <source>
        <dbReference type="ARBA" id="ARBA00061550"/>
    </source>
</evidence>
<dbReference type="InterPro" id="IPR016095">
    <property type="entry name" value="Ribosomal_uL1_3-a/b-sand"/>
</dbReference>
<dbReference type="GeneID" id="19317842"/>
<dbReference type="HOGENOM" id="CLU_026457_4_1_1"/>
<feature type="compositionally biased region" description="Low complexity" evidence="11">
    <location>
        <begin position="445"/>
        <end position="473"/>
    </location>
</feature>
<keyword evidence="3" id="KW-0597">Phosphoprotein</keyword>
<keyword evidence="6" id="KW-0175">Coiled coil</keyword>
<feature type="compositionally biased region" description="Acidic residues" evidence="11">
    <location>
        <begin position="379"/>
        <end position="404"/>
    </location>
</feature>
<dbReference type="EMBL" id="KE361633">
    <property type="protein sequence ID" value="EPQ28934.1"/>
    <property type="molecule type" value="Genomic_DNA"/>
</dbReference>
<protein>
    <recommendedName>
        <fullName evidence="10">Ribosomal L1 domain-containing protein 1</fullName>
    </recommendedName>
</protein>
<sequence length="481" mass="50792">MPAVTKKVVAVPTKGQQEYAAGKVDPAQALKAFKALAAHADKLAKQREDDANAKNVLPLDGPQGDLRDRNNTVFLQVAVKQLNPEAKVKPVRVPVPNAVHRPGQVSVCLLVKDPQREYKDLLTKEKITSVARVVGVTKLKGKFKPFEARRDLVKDHDLFLVDQRIVPLVPKICGKVFFDAKKNPITVDVVRTRHLKEELESAISSTYFLQNKGSTSSIKLGYLSSHTPEQLQENLVAAVPAVISKIPGGWNNIQNIEVKTGSSASLPIWNCSLGMKRVVPAAAEGEEDKKKKKKDQQPAPAADKKAKGKAVEEAVSSPASAKGKKAAAAETSSPAATSKKRKAEAATEAAAETPKSKAKGKAAAAASPKTSSKQIQEEAALEDAALELSPSDDNDDEDEEEQDEAAAAGDVSVSKKKPSPRKTRSATAAAATRKVGKDKVETPTKKASASASASAGTGSGSGKKTTSSTTRGATGKGKAKK</sequence>
<comment type="similarity">
    <text evidence="9">Belongs to the universal ribosomal protein uL1 family. Highly divergent.</text>
</comment>
<evidence type="ECO:0000256" key="3">
    <source>
        <dbReference type="ARBA" id="ARBA00022553"/>
    </source>
</evidence>
<evidence type="ECO:0000256" key="5">
    <source>
        <dbReference type="ARBA" id="ARBA00022990"/>
    </source>
</evidence>
<evidence type="ECO:0000256" key="11">
    <source>
        <dbReference type="SAM" id="MobiDB-lite"/>
    </source>
</evidence>
<dbReference type="Proteomes" id="UP000053664">
    <property type="component" value="Unassembled WGS sequence"/>
</dbReference>
<evidence type="ECO:0000256" key="2">
    <source>
        <dbReference type="ARBA" id="ARBA00022499"/>
    </source>
</evidence>
<dbReference type="KEGG" id="pfp:PFL1_03734"/>
<keyword evidence="2" id="KW-1017">Isopeptide bond</keyword>
<keyword evidence="5" id="KW-0007">Acetylation</keyword>
<dbReference type="GO" id="GO:0005730">
    <property type="term" value="C:nucleolus"/>
    <property type="evidence" value="ECO:0007669"/>
    <property type="project" value="UniProtKB-SubCell"/>
</dbReference>
<evidence type="ECO:0000256" key="4">
    <source>
        <dbReference type="ARBA" id="ARBA00022843"/>
    </source>
</evidence>
<evidence type="ECO:0000256" key="6">
    <source>
        <dbReference type="ARBA" id="ARBA00023054"/>
    </source>
</evidence>
<dbReference type="SUPFAM" id="SSF56808">
    <property type="entry name" value="Ribosomal protein L1"/>
    <property type="match status" value="1"/>
</dbReference>
<name>A0A061H8Y9_9BASI</name>
<accession>A0A061H8Y9</accession>
<gene>
    <name evidence="12" type="ORF">PFL1_03734</name>
</gene>
<organism evidence="12 13">
    <name type="scientific">Pseudozyma flocculosa PF-1</name>
    <dbReference type="NCBI Taxonomy" id="1277687"/>
    <lineage>
        <taxon>Eukaryota</taxon>
        <taxon>Fungi</taxon>
        <taxon>Dikarya</taxon>
        <taxon>Basidiomycota</taxon>
        <taxon>Ustilaginomycotina</taxon>
        <taxon>Ustilaginomycetes</taxon>
        <taxon>Ustilaginales</taxon>
        <taxon>Ustilaginaceae</taxon>
        <taxon>Pseudozyma</taxon>
    </lineage>
</organism>
<dbReference type="FunFam" id="3.40.50.790:FF:000004">
    <property type="entry name" value="Ribosomal L1 domain-containing 1-like 1"/>
    <property type="match status" value="1"/>
</dbReference>
<dbReference type="AlphaFoldDB" id="A0A061H8Y9"/>
<evidence type="ECO:0000256" key="10">
    <source>
        <dbReference type="ARBA" id="ARBA00070787"/>
    </source>
</evidence>
<dbReference type="Pfam" id="PF00687">
    <property type="entry name" value="Ribosomal_L1"/>
    <property type="match status" value="1"/>
</dbReference>
<comment type="subcellular location">
    <subcellularLocation>
        <location evidence="1">Nucleus</location>
        <location evidence="1">Nucleolus</location>
    </subcellularLocation>
</comment>
<feature type="compositionally biased region" description="Low complexity" evidence="11">
    <location>
        <begin position="313"/>
        <end position="337"/>
    </location>
</feature>
<feature type="compositionally biased region" description="Basic and acidic residues" evidence="11">
    <location>
        <begin position="435"/>
        <end position="444"/>
    </location>
</feature>
<dbReference type="InterPro" id="IPR023674">
    <property type="entry name" value="Ribosomal_uL1-like"/>
</dbReference>
<evidence type="ECO:0000256" key="8">
    <source>
        <dbReference type="ARBA" id="ARBA00054167"/>
    </source>
</evidence>
<reference evidence="12 13" key="1">
    <citation type="journal article" date="2013" name="Plant Cell">
        <title>The transition from a phytopathogenic smut ancestor to an anamorphic biocontrol agent deciphered by comparative whole-genome analysis.</title>
        <authorList>
            <person name="Lefebvre F."/>
            <person name="Joly D.L."/>
            <person name="Labbe C."/>
            <person name="Teichmann B."/>
            <person name="Linning R."/>
            <person name="Belzile F."/>
            <person name="Bakkeren G."/>
            <person name="Belanger R.R."/>
        </authorList>
    </citation>
    <scope>NUCLEOTIDE SEQUENCE [LARGE SCALE GENOMIC DNA]</scope>
    <source>
        <strain evidence="12 13">PF-1</strain>
    </source>
</reference>